<keyword evidence="2" id="KW-1185">Reference proteome</keyword>
<accession>A0ACD1ISQ8</accession>
<reference evidence="1" key="1">
    <citation type="submission" date="2018-02" db="EMBL/GenBank/DDBJ databases">
        <title>The genomes of Aspergillus section Nigri reveals drivers in fungal speciation.</title>
        <authorList>
            <consortium name="DOE Joint Genome Institute"/>
            <person name="Vesth T.C."/>
            <person name="Nybo J."/>
            <person name="Theobald S."/>
            <person name="Brandl J."/>
            <person name="Frisvad J.C."/>
            <person name="Nielsen K.F."/>
            <person name="Lyhne E.K."/>
            <person name="Kogle M.E."/>
            <person name="Kuo A."/>
            <person name="Riley R."/>
            <person name="Clum A."/>
            <person name="Nolan M."/>
            <person name="Lipzen A."/>
            <person name="Salamov A."/>
            <person name="Henrissat B."/>
            <person name="Wiebenga A."/>
            <person name="De vries R.P."/>
            <person name="Grigoriev I.V."/>
            <person name="Mortensen U.H."/>
            <person name="Andersen M.R."/>
            <person name="Baker S.E."/>
        </authorList>
    </citation>
    <scope>NUCLEOTIDE SEQUENCE</scope>
    <source>
        <strain evidence="1">CBS 115574</strain>
    </source>
</reference>
<proteinExistence type="predicted"/>
<gene>
    <name evidence="1" type="ORF">BO79DRAFT_224813</name>
</gene>
<sequence>MVHNRECESGEHGPWLSIRLLLVEQSEPRNPSREASTGWRVFLSLAVSPSFRAWVHHGVTAKKFSRRVVANQLPICSSDWTIQVTRQSDIFSQPDPHIVYPSSQVASPSITSQGWSRVLLGTNRMCGTMVTEWQQRPQNYNPLVSQPNFSTSYQYGTGLTVQPQRCLSLTRLAGRIRVVD</sequence>
<protein>
    <submittedName>
        <fullName evidence="1">Uncharacterized protein</fullName>
    </submittedName>
</protein>
<dbReference type="EMBL" id="KZ824537">
    <property type="protein sequence ID" value="RAK93318.1"/>
    <property type="molecule type" value="Genomic_DNA"/>
</dbReference>
<dbReference type="Proteomes" id="UP000249748">
    <property type="component" value="Unassembled WGS sequence"/>
</dbReference>
<organism evidence="1 2">
    <name type="scientific">Aspergillus costaricaensis CBS 115574</name>
    <dbReference type="NCBI Taxonomy" id="1448317"/>
    <lineage>
        <taxon>Eukaryota</taxon>
        <taxon>Fungi</taxon>
        <taxon>Dikarya</taxon>
        <taxon>Ascomycota</taxon>
        <taxon>Pezizomycotina</taxon>
        <taxon>Eurotiomycetes</taxon>
        <taxon>Eurotiomycetidae</taxon>
        <taxon>Eurotiales</taxon>
        <taxon>Aspergillaceae</taxon>
        <taxon>Aspergillus</taxon>
        <taxon>Aspergillus subgen. Circumdati</taxon>
    </lineage>
</organism>
<evidence type="ECO:0000313" key="2">
    <source>
        <dbReference type="Proteomes" id="UP000249748"/>
    </source>
</evidence>
<evidence type="ECO:0000313" key="1">
    <source>
        <dbReference type="EMBL" id="RAK93318.1"/>
    </source>
</evidence>
<name>A0ACD1ISQ8_9EURO</name>